<evidence type="ECO:0000313" key="2">
    <source>
        <dbReference type="Proteomes" id="UP000195569"/>
    </source>
</evidence>
<sequence length="77" mass="8029">MSQLAGDLLDLLRLGANNPGALIEHLLRELALNLISPGCAAVSALDAEPGDAMHFLGSDIRGEVAGLTERKHAGEIE</sequence>
<accession>A0A1N7RRM3</accession>
<reference evidence="1" key="1">
    <citation type="submission" date="2016-12" db="EMBL/GenBank/DDBJ databases">
        <authorList>
            <person name="Moulin L."/>
        </authorList>
    </citation>
    <scope>NUCLEOTIDE SEQUENCE [LARGE SCALE GENOMIC DNA]</scope>
    <source>
        <strain evidence="1">STM 7183</strain>
    </source>
</reference>
<dbReference type="AlphaFoldDB" id="A0A1N7RRM3"/>
<comment type="caution">
    <text evidence="1">The sequence shown here is derived from an EMBL/GenBank/DDBJ whole genome shotgun (WGS) entry which is preliminary data.</text>
</comment>
<name>A0A1N7RRM3_9BURK</name>
<dbReference type="EMBL" id="CYGY02000014">
    <property type="protein sequence ID" value="SIT37790.1"/>
    <property type="molecule type" value="Genomic_DNA"/>
</dbReference>
<keyword evidence="2" id="KW-1185">Reference proteome</keyword>
<protein>
    <submittedName>
        <fullName evidence="1">Gp42 (Modular protein)</fullName>
    </submittedName>
</protein>
<evidence type="ECO:0000313" key="1">
    <source>
        <dbReference type="EMBL" id="SIT37790.1"/>
    </source>
</evidence>
<dbReference type="RefSeq" id="WP_087733344.1">
    <property type="nucleotide sequence ID" value="NZ_CYGY02000014.1"/>
</dbReference>
<gene>
    <name evidence="1" type="ORF">BN2476_140003</name>
</gene>
<dbReference type="Proteomes" id="UP000195569">
    <property type="component" value="Unassembled WGS sequence"/>
</dbReference>
<organism evidence="1 2">
    <name type="scientific">Paraburkholderia piptadeniae</name>
    <dbReference type="NCBI Taxonomy" id="1701573"/>
    <lineage>
        <taxon>Bacteria</taxon>
        <taxon>Pseudomonadati</taxon>
        <taxon>Pseudomonadota</taxon>
        <taxon>Betaproteobacteria</taxon>
        <taxon>Burkholderiales</taxon>
        <taxon>Burkholderiaceae</taxon>
        <taxon>Paraburkholderia</taxon>
    </lineage>
</organism>
<proteinExistence type="predicted"/>